<name>A0A392PL36_9FABA</name>
<protein>
    <submittedName>
        <fullName evidence="1">Uncharacterized protein</fullName>
    </submittedName>
</protein>
<evidence type="ECO:0000313" key="1">
    <source>
        <dbReference type="EMBL" id="MCI12492.1"/>
    </source>
</evidence>
<dbReference type="AlphaFoldDB" id="A0A392PL36"/>
<sequence length="92" mass="9926">TYNCDQQTLQAFLDEATVHGAFDHLTPVRWVEDAAHPDFGILADIHAHYVQTPQGQQAMAALNAYIPQNVDVHVAAQAEVPGQGAPPVEEPA</sequence>
<dbReference type="EMBL" id="LXQA010084373">
    <property type="protein sequence ID" value="MCI12492.1"/>
    <property type="molecule type" value="Genomic_DNA"/>
</dbReference>
<comment type="caution">
    <text evidence="1">The sequence shown here is derived from an EMBL/GenBank/DDBJ whole genome shotgun (WGS) entry which is preliminary data.</text>
</comment>
<keyword evidence="2" id="KW-1185">Reference proteome</keyword>
<proteinExistence type="predicted"/>
<reference evidence="1 2" key="1">
    <citation type="journal article" date="2018" name="Front. Plant Sci.">
        <title>Red Clover (Trifolium pratense) and Zigzag Clover (T. medium) - A Picture of Genomic Similarities and Differences.</title>
        <authorList>
            <person name="Dluhosova J."/>
            <person name="Istvanek J."/>
            <person name="Nedelnik J."/>
            <person name="Repkova J."/>
        </authorList>
    </citation>
    <scope>NUCLEOTIDE SEQUENCE [LARGE SCALE GENOMIC DNA]</scope>
    <source>
        <strain evidence="2">cv. 10/8</strain>
        <tissue evidence="1">Leaf</tissue>
    </source>
</reference>
<accession>A0A392PL36</accession>
<evidence type="ECO:0000313" key="2">
    <source>
        <dbReference type="Proteomes" id="UP000265520"/>
    </source>
</evidence>
<feature type="non-terminal residue" evidence="1">
    <location>
        <position position="1"/>
    </location>
</feature>
<feature type="non-terminal residue" evidence="1">
    <location>
        <position position="92"/>
    </location>
</feature>
<dbReference type="Proteomes" id="UP000265520">
    <property type="component" value="Unassembled WGS sequence"/>
</dbReference>
<organism evidence="1 2">
    <name type="scientific">Trifolium medium</name>
    <dbReference type="NCBI Taxonomy" id="97028"/>
    <lineage>
        <taxon>Eukaryota</taxon>
        <taxon>Viridiplantae</taxon>
        <taxon>Streptophyta</taxon>
        <taxon>Embryophyta</taxon>
        <taxon>Tracheophyta</taxon>
        <taxon>Spermatophyta</taxon>
        <taxon>Magnoliopsida</taxon>
        <taxon>eudicotyledons</taxon>
        <taxon>Gunneridae</taxon>
        <taxon>Pentapetalae</taxon>
        <taxon>rosids</taxon>
        <taxon>fabids</taxon>
        <taxon>Fabales</taxon>
        <taxon>Fabaceae</taxon>
        <taxon>Papilionoideae</taxon>
        <taxon>50 kb inversion clade</taxon>
        <taxon>NPAAA clade</taxon>
        <taxon>Hologalegina</taxon>
        <taxon>IRL clade</taxon>
        <taxon>Trifolieae</taxon>
        <taxon>Trifolium</taxon>
    </lineage>
</organism>